<evidence type="ECO:0000256" key="1">
    <source>
        <dbReference type="SAM" id="SignalP"/>
    </source>
</evidence>
<reference evidence="3" key="1">
    <citation type="journal article" date="2015" name="Nat. Genet.">
        <title>The genome and transcriptome of the zoonotic hookworm Ancylostoma ceylanicum identify infection-specific gene families.</title>
        <authorList>
            <person name="Schwarz E.M."/>
            <person name="Hu Y."/>
            <person name="Antoshechkin I."/>
            <person name="Miller M.M."/>
            <person name="Sternberg P.W."/>
            <person name="Aroian R.V."/>
        </authorList>
    </citation>
    <scope>NUCLEOTIDE SEQUENCE</scope>
    <source>
        <strain evidence="3">HY135</strain>
    </source>
</reference>
<sequence length="114" mass="12885">MWSDAVVIEVDIVLLRALVFEICLQIPQSLKQDVCGHCRSLGKQLPIFDAVYAPPDSEHNLLGVYIGFRDASCTRTFVIQEGTTVNVRVRNLFFILGEWVLKPRVGALQRVSRK</sequence>
<keyword evidence="1" id="KW-0732">Signal</keyword>
<accession>A0A016VNV6</accession>
<dbReference type="AlphaFoldDB" id="A0A016VNV6"/>
<gene>
    <name evidence="2" type="primary">Acey_s0007.g3382</name>
    <name evidence="2" type="ORF">Y032_0007g3382</name>
</gene>
<feature type="chain" id="PRO_5001490918" evidence="1">
    <location>
        <begin position="18"/>
        <end position="114"/>
    </location>
</feature>
<protein>
    <submittedName>
        <fullName evidence="2">Uncharacterized protein</fullName>
    </submittedName>
</protein>
<evidence type="ECO:0000313" key="2">
    <source>
        <dbReference type="EMBL" id="EYC28722.1"/>
    </source>
</evidence>
<organism evidence="2 3">
    <name type="scientific">Ancylostoma ceylanicum</name>
    <dbReference type="NCBI Taxonomy" id="53326"/>
    <lineage>
        <taxon>Eukaryota</taxon>
        <taxon>Metazoa</taxon>
        <taxon>Ecdysozoa</taxon>
        <taxon>Nematoda</taxon>
        <taxon>Chromadorea</taxon>
        <taxon>Rhabditida</taxon>
        <taxon>Rhabditina</taxon>
        <taxon>Rhabditomorpha</taxon>
        <taxon>Strongyloidea</taxon>
        <taxon>Ancylostomatidae</taxon>
        <taxon>Ancylostomatinae</taxon>
        <taxon>Ancylostoma</taxon>
    </lineage>
</organism>
<feature type="signal peptide" evidence="1">
    <location>
        <begin position="1"/>
        <end position="17"/>
    </location>
</feature>
<dbReference type="Proteomes" id="UP000024635">
    <property type="component" value="Unassembled WGS sequence"/>
</dbReference>
<dbReference type="OrthoDB" id="5902503at2759"/>
<name>A0A016VNV6_9BILA</name>
<evidence type="ECO:0000313" key="3">
    <source>
        <dbReference type="Proteomes" id="UP000024635"/>
    </source>
</evidence>
<proteinExistence type="predicted"/>
<dbReference type="EMBL" id="JARK01001343">
    <property type="protein sequence ID" value="EYC28722.1"/>
    <property type="molecule type" value="Genomic_DNA"/>
</dbReference>
<keyword evidence="3" id="KW-1185">Reference proteome</keyword>
<comment type="caution">
    <text evidence="2">The sequence shown here is derived from an EMBL/GenBank/DDBJ whole genome shotgun (WGS) entry which is preliminary data.</text>
</comment>